<dbReference type="EMBL" id="AVFL01000034">
    <property type="protein sequence ID" value="EWY36894.1"/>
    <property type="molecule type" value="Genomic_DNA"/>
</dbReference>
<sequence length="36" mass="3793">MDPISQTGATVENNMNHVIVISSVAISILLLLIITA</sequence>
<keyword evidence="3" id="KW-1185">Reference proteome</keyword>
<evidence type="ECO:0000256" key="1">
    <source>
        <dbReference type="SAM" id="Phobius"/>
    </source>
</evidence>
<gene>
    <name evidence="2" type="ORF">N825_23130</name>
</gene>
<reference evidence="2 3" key="1">
    <citation type="submission" date="2013-08" db="EMBL/GenBank/DDBJ databases">
        <title>The genome sequence of Skermanella stibiiresistens.</title>
        <authorList>
            <person name="Zhu W."/>
            <person name="Wang G."/>
        </authorList>
    </citation>
    <scope>NUCLEOTIDE SEQUENCE [LARGE SCALE GENOMIC DNA]</scope>
    <source>
        <strain evidence="2 3">SB22</strain>
    </source>
</reference>
<dbReference type="STRING" id="1385369.N825_23130"/>
<accession>W9GSZ8</accession>
<proteinExistence type="predicted"/>
<evidence type="ECO:0000313" key="3">
    <source>
        <dbReference type="Proteomes" id="UP000019486"/>
    </source>
</evidence>
<organism evidence="2 3">
    <name type="scientific">Skermanella stibiiresistens SB22</name>
    <dbReference type="NCBI Taxonomy" id="1385369"/>
    <lineage>
        <taxon>Bacteria</taxon>
        <taxon>Pseudomonadati</taxon>
        <taxon>Pseudomonadota</taxon>
        <taxon>Alphaproteobacteria</taxon>
        <taxon>Rhodospirillales</taxon>
        <taxon>Azospirillaceae</taxon>
        <taxon>Skermanella</taxon>
    </lineage>
</organism>
<dbReference type="AlphaFoldDB" id="W9GSZ8"/>
<name>W9GSZ8_9PROT</name>
<protein>
    <submittedName>
        <fullName evidence="2">Uncharacterized protein</fullName>
    </submittedName>
</protein>
<comment type="caution">
    <text evidence="2">The sequence shown here is derived from an EMBL/GenBank/DDBJ whole genome shotgun (WGS) entry which is preliminary data.</text>
</comment>
<keyword evidence="1" id="KW-0812">Transmembrane</keyword>
<evidence type="ECO:0000313" key="2">
    <source>
        <dbReference type="EMBL" id="EWY36894.1"/>
    </source>
</evidence>
<feature type="transmembrane region" description="Helical" evidence="1">
    <location>
        <begin position="15"/>
        <end position="34"/>
    </location>
</feature>
<keyword evidence="1" id="KW-0472">Membrane</keyword>
<keyword evidence="1" id="KW-1133">Transmembrane helix</keyword>
<dbReference type="Proteomes" id="UP000019486">
    <property type="component" value="Unassembled WGS sequence"/>
</dbReference>